<keyword evidence="7" id="KW-0346">Stress response</keyword>
<evidence type="ECO:0000256" key="3">
    <source>
        <dbReference type="SAM" id="MobiDB-lite"/>
    </source>
</evidence>
<reference evidence="8 9" key="2">
    <citation type="journal article" date="2015" name="MBio">
        <title>Genome-Resolved Metagenomic Analysis Reveals Roles for Candidate Phyla and Other Microbial Community Members in Biogeochemical Transformations in Oil Reservoirs.</title>
        <authorList>
            <person name="Hu P."/>
            <person name="Tom L."/>
            <person name="Singh A."/>
            <person name="Thomas B.C."/>
            <person name="Baker B.J."/>
            <person name="Piceno Y.M."/>
            <person name="Andersen G.L."/>
            <person name="Banfield J.F."/>
        </authorList>
    </citation>
    <scope>NUCLEOTIDE SEQUENCE [LARGE SCALE GENOMIC DNA]</scope>
    <source>
        <strain evidence="6">57_489</strain>
    </source>
</reference>
<dbReference type="PATRIC" id="fig|301375.6.peg.1852"/>
<comment type="similarity">
    <text evidence="1 2">Belongs to the small heat shock protein (HSP20) family.</text>
</comment>
<evidence type="ECO:0000259" key="4">
    <source>
        <dbReference type="PROSITE" id="PS01031"/>
    </source>
</evidence>
<dbReference type="PROSITE" id="PS01031">
    <property type="entry name" value="SHSP"/>
    <property type="match status" value="1"/>
</dbReference>
<dbReference type="CDD" id="cd06464">
    <property type="entry name" value="ACD_sHsps-like"/>
    <property type="match status" value="1"/>
</dbReference>
<feature type="domain" description="SHSP" evidence="4">
    <location>
        <begin position="63"/>
        <end position="177"/>
    </location>
</feature>
<dbReference type="SUPFAM" id="SSF49764">
    <property type="entry name" value="HSP20-like chaperones"/>
    <property type="match status" value="1"/>
</dbReference>
<evidence type="ECO:0000313" key="9">
    <source>
        <dbReference type="Proteomes" id="UP000057043"/>
    </source>
</evidence>
<dbReference type="AlphaFoldDB" id="A0A101ILT5"/>
<dbReference type="InterPro" id="IPR008978">
    <property type="entry name" value="HSP20-like_chaperone"/>
</dbReference>
<dbReference type="EMBL" id="LGFT01000007">
    <property type="protein sequence ID" value="KUK45153.1"/>
    <property type="molecule type" value="Genomic_DNA"/>
</dbReference>
<proteinExistence type="inferred from homology"/>
<dbReference type="PROSITE" id="PS51203">
    <property type="entry name" value="CS"/>
    <property type="match status" value="1"/>
</dbReference>
<accession>A0A101ILT5</accession>
<evidence type="ECO:0000259" key="5">
    <source>
        <dbReference type="PROSITE" id="PS51203"/>
    </source>
</evidence>
<sequence length="177" mass="20396">MADSKEKEIVESPSGGEHAIAKRPARATEMSRGFDTIFDEFRRSFDDLLSPFLPMRTYLPRTLGALPVRAPLVDVVDDGDRYVVKTELPGFDKDDVDVELNKDFLVLKAEKKSEEEERSQNYLHRERTYSSCHRTINFPEEVDPSKVEGKMKDGILELMVPKREPKPEERLTKIQLK</sequence>
<dbReference type="Proteomes" id="UP000053961">
    <property type="component" value="Unassembled WGS sequence"/>
</dbReference>
<evidence type="ECO:0000256" key="2">
    <source>
        <dbReference type="RuleBase" id="RU003616"/>
    </source>
</evidence>
<evidence type="ECO:0000313" key="6">
    <source>
        <dbReference type="EMBL" id="KUK45153.1"/>
    </source>
</evidence>
<gene>
    <name evidence="6" type="ORF">XD72_0402</name>
    <name evidence="7" type="ORF">XE07_0288</name>
</gene>
<evidence type="ECO:0000313" key="8">
    <source>
        <dbReference type="Proteomes" id="UP000053961"/>
    </source>
</evidence>
<dbReference type="InterPro" id="IPR002068">
    <property type="entry name" value="A-crystallin/Hsp20_dom"/>
</dbReference>
<dbReference type="InterPro" id="IPR007052">
    <property type="entry name" value="CS_dom"/>
</dbReference>
<comment type="caution">
    <text evidence="7">The sequence shown here is derived from an EMBL/GenBank/DDBJ whole genome shotgun (WGS) entry which is preliminary data.</text>
</comment>
<organism evidence="7 8">
    <name type="scientific">Methanothrix harundinacea</name>
    <dbReference type="NCBI Taxonomy" id="301375"/>
    <lineage>
        <taxon>Archaea</taxon>
        <taxon>Methanobacteriati</taxon>
        <taxon>Methanobacteriota</taxon>
        <taxon>Stenosarchaea group</taxon>
        <taxon>Methanomicrobia</taxon>
        <taxon>Methanotrichales</taxon>
        <taxon>Methanotrichaceae</taxon>
        <taxon>Methanothrix</taxon>
    </lineage>
</organism>
<name>A0A101ILT5_9EURY</name>
<dbReference type="Gene3D" id="2.60.40.790">
    <property type="match status" value="1"/>
</dbReference>
<dbReference type="Proteomes" id="UP000057043">
    <property type="component" value="Unassembled WGS sequence"/>
</dbReference>
<feature type="region of interest" description="Disordered" evidence="3">
    <location>
        <begin position="1"/>
        <end position="28"/>
    </location>
</feature>
<dbReference type="Pfam" id="PF00011">
    <property type="entry name" value="HSP20"/>
    <property type="match status" value="1"/>
</dbReference>
<reference evidence="7" key="1">
    <citation type="journal article" date="2015" name="MBio">
        <title>Genome-resolved metagenomic analysis reveals roles for candidate phyla and other microbial community members in biogeochemical transformations in oil reservoirs.</title>
        <authorList>
            <person name="Hu P."/>
            <person name="Tom L."/>
            <person name="Singh A."/>
            <person name="Thomas B.C."/>
            <person name="Baker B.J."/>
            <person name="Piceno Y.M."/>
            <person name="Andersen G.L."/>
            <person name="Banfield J.F."/>
        </authorList>
    </citation>
    <scope>NUCLEOTIDE SEQUENCE [LARGE SCALE GENOMIC DNA]</scope>
    <source>
        <strain evidence="7">56_747</strain>
    </source>
</reference>
<dbReference type="PANTHER" id="PTHR11527">
    <property type="entry name" value="HEAT-SHOCK PROTEIN 20 FAMILY MEMBER"/>
    <property type="match status" value="1"/>
</dbReference>
<dbReference type="InterPro" id="IPR031107">
    <property type="entry name" value="Small_HSP"/>
</dbReference>
<evidence type="ECO:0000256" key="1">
    <source>
        <dbReference type="PROSITE-ProRule" id="PRU00285"/>
    </source>
</evidence>
<dbReference type="EMBL" id="LGHB01000002">
    <property type="protein sequence ID" value="KUK97458.1"/>
    <property type="molecule type" value="Genomic_DNA"/>
</dbReference>
<evidence type="ECO:0000313" key="7">
    <source>
        <dbReference type="EMBL" id="KUK97458.1"/>
    </source>
</evidence>
<protein>
    <submittedName>
        <fullName evidence="7">Heat shock protein Hsp20</fullName>
    </submittedName>
</protein>
<feature type="compositionally biased region" description="Basic and acidic residues" evidence="3">
    <location>
        <begin position="1"/>
        <end position="10"/>
    </location>
</feature>
<feature type="domain" description="CS" evidence="5">
    <location>
        <begin position="68"/>
        <end position="172"/>
    </location>
</feature>